<evidence type="ECO:0000259" key="1">
    <source>
        <dbReference type="Pfam" id="PF01850"/>
    </source>
</evidence>
<proteinExistence type="predicted"/>
<sequence length="123" mass="13351">MNLVDSSGWLSYFANDSHAHHFVPVIQATDQLIVPTICVYEVFKRVLAQRGEEAALQATAVMALGTVADLTQEITINAAQISQAHKLAMADSIILATARAHNATLWTQHVDLAGIEGVRYVPK</sequence>
<reference evidence="2 3" key="1">
    <citation type="submission" date="2019-06" db="EMBL/GenBank/DDBJ databases">
        <title>Genome sequence of Litorilinea aerophila BAA-2444.</title>
        <authorList>
            <person name="Maclea K.S."/>
            <person name="Maurais E.G."/>
            <person name="Iannazzi L.C."/>
        </authorList>
    </citation>
    <scope>NUCLEOTIDE SEQUENCE [LARGE SCALE GENOMIC DNA]</scope>
    <source>
        <strain evidence="2 3">ATCC BAA-2444</strain>
    </source>
</reference>
<dbReference type="OrthoDB" id="199285at2"/>
<dbReference type="InterPro" id="IPR029060">
    <property type="entry name" value="PIN-like_dom_sf"/>
</dbReference>
<dbReference type="CDD" id="cd18686">
    <property type="entry name" value="PIN_VapC-like"/>
    <property type="match status" value="1"/>
</dbReference>
<dbReference type="EMBL" id="VIGC01000005">
    <property type="protein sequence ID" value="TQE97056.1"/>
    <property type="molecule type" value="Genomic_DNA"/>
</dbReference>
<name>A0A540VK08_9CHLR</name>
<dbReference type="Proteomes" id="UP000317371">
    <property type="component" value="Unassembled WGS sequence"/>
</dbReference>
<feature type="domain" description="PIN" evidence="1">
    <location>
        <begin position="3"/>
        <end position="107"/>
    </location>
</feature>
<dbReference type="InParanoid" id="A0A540VK08"/>
<evidence type="ECO:0000313" key="2">
    <source>
        <dbReference type="EMBL" id="TQE97056.1"/>
    </source>
</evidence>
<gene>
    <name evidence="2" type="ORF">FKZ61_05325</name>
</gene>
<comment type="caution">
    <text evidence="2">The sequence shown here is derived from an EMBL/GenBank/DDBJ whole genome shotgun (WGS) entry which is preliminary data.</text>
</comment>
<dbReference type="AlphaFoldDB" id="A0A540VK08"/>
<protein>
    <submittedName>
        <fullName evidence="2">Type II toxin-antitoxin system VapC family toxin</fullName>
    </submittedName>
</protein>
<dbReference type="RefSeq" id="WP_141609041.1">
    <property type="nucleotide sequence ID" value="NZ_VIGC02000005.1"/>
</dbReference>
<accession>A0A540VK08</accession>
<dbReference type="Gene3D" id="3.40.50.1010">
    <property type="entry name" value="5'-nuclease"/>
    <property type="match status" value="1"/>
</dbReference>
<dbReference type="Pfam" id="PF01850">
    <property type="entry name" value="PIN"/>
    <property type="match status" value="1"/>
</dbReference>
<evidence type="ECO:0000313" key="3">
    <source>
        <dbReference type="Proteomes" id="UP000317371"/>
    </source>
</evidence>
<keyword evidence="3" id="KW-1185">Reference proteome</keyword>
<dbReference type="SUPFAM" id="SSF88723">
    <property type="entry name" value="PIN domain-like"/>
    <property type="match status" value="1"/>
</dbReference>
<organism evidence="2 3">
    <name type="scientific">Litorilinea aerophila</name>
    <dbReference type="NCBI Taxonomy" id="1204385"/>
    <lineage>
        <taxon>Bacteria</taxon>
        <taxon>Bacillati</taxon>
        <taxon>Chloroflexota</taxon>
        <taxon>Caldilineae</taxon>
        <taxon>Caldilineales</taxon>
        <taxon>Caldilineaceae</taxon>
        <taxon>Litorilinea</taxon>
    </lineage>
</organism>
<dbReference type="InterPro" id="IPR002716">
    <property type="entry name" value="PIN_dom"/>
</dbReference>